<name>A0ABQ6I0M8_9MICO</name>
<dbReference type="EMBL" id="BSUK01000001">
    <property type="protein sequence ID" value="GMA23344.1"/>
    <property type="molecule type" value="Genomic_DNA"/>
</dbReference>
<evidence type="ECO:0000313" key="2">
    <source>
        <dbReference type="Proteomes" id="UP001157091"/>
    </source>
</evidence>
<proteinExistence type="predicted"/>
<protein>
    <recommendedName>
        <fullName evidence="3">Nucleotidyltransferase</fullName>
    </recommendedName>
</protein>
<comment type="caution">
    <text evidence="1">The sequence shown here is derived from an EMBL/GenBank/DDBJ whole genome shotgun (WGS) entry which is preliminary data.</text>
</comment>
<organism evidence="1 2">
    <name type="scientific">Luteimicrobium album</name>
    <dbReference type="NCBI Taxonomy" id="1054550"/>
    <lineage>
        <taxon>Bacteria</taxon>
        <taxon>Bacillati</taxon>
        <taxon>Actinomycetota</taxon>
        <taxon>Actinomycetes</taxon>
        <taxon>Micrococcales</taxon>
        <taxon>Luteimicrobium</taxon>
    </lineage>
</organism>
<accession>A0ABQ6I0M8</accession>
<evidence type="ECO:0000313" key="1">
    <source>
        <dbReference type="EMBL" id="GMA23344.1"/>
    </source>
</evidence>
<evidence type="ECO:0008006" key="3">
    <source>
        <dbReference type="Google" id="ProtNLM"/>
    </source>
</evidence>
<keyword evidence="2" id="KW-1185">Reference proteome</keyword>
<dbReference type="Proteomes" id="UP001157091">
    <property type="component" value="Unassembled WGS sequence"/>
</dbReference>
<reference evidence="2" key="1">
    <citation type="journal article" date="2019" name="Int. J. Syst. Evol. Microbiol.">
        <title>The Global Catalogue of Microorganisms (GCM) 10K type strain sequencing project: providing services to taxonomists for standard genome sequencing and annotation.</title>
        <authorList>
            <consortium name="The Broad Institute Genomics Platform"/>
            <consortium name="The Broad Institute Genome Sequencing Center for Infectious Disease"/>
            <person name="Wu L."/>
            <person name="Ma J."/>
        </authorList>
    </citation>
    <scope>NUCLEOTIDE SEQUENCE [LARGE SCALE GENOMIC DNA]</scope>
    <source>
        <strain evidence="2">NBRC 106348</strain>
    </source>
</reference>
<dbReference type="RefSeq" id="WP_284292388.1">
    <property type="nucleotide sequence ID" value="NZ_BSUK01000001.1"/>
</dbReference>
<gene>
    <name evidence="1" type="ORF">GCM10025864_11030</name>
</gene>
<sequence length="227" mass="25033">MPNGLATENDIERVILRLAGQNPKHFGRDFAKRIDHGAKLAAGLRKTVRGPILISTEVAMRRGATSVGDLDVVLVDPAERTGLAIECSGGIGTASGWEFDSARAKLEDKLRTQLPRLQSSLADRAVHKDFPHGWPDPEDIAWNWAVAGSSFQGWDLGPSGLFEASLDIASYLGPYDRLSDLVARLRDPDPGCGYEVEHHRQRMFDFDFGIDRIEVARGRRHRALSPP</sequence>